<name>A0A4R4ZB71_9PSEU</name>
<dbReference type="EMBL" id="SMKW01000004">
    <property type="protein sequence ID" value="TDD55080.1"/>
    <property type="molecule type" value="Genomic_DNA"/>
</dbReference>
<evidence type="ECO:0000313" key="2">
    <source>
        <dbReference type="EMBL" id="TDD55080.1"/>
    </source>
</evidence>
<sequence>MTQTDHAADPRPHQERQRILDDLVVAQVLTGRPGRTGFPPVAVSGAGQEPAEDDRSRSGSRELVRRAVIGHRFGPPGPAGGLR</sequence>
<proteinExistence type="predicted"/>
<evidence type="ECO:0000256" key="1">
    <source>
        <dbReference type="SAM" id="MobiDB-lite"/>
    </source>
</evidence>
<evidence type="ECO:0000313" key="3">
    <source>
        <dbReference type="Proteomes" id="UP000294947"/>
    </source>
</evidence>
<keyword evidence="3" id="KW-1185">Reference proteome</keyword>
<dbReference type="RefSeq" id="WP_132481152.1">
    <property type="nucleotide sequence ID" value="NZ_SMKW01000004.1"/>
</dbReference>
<protein>
    <submittedName>
        <fullName evidence="2">Uncharacterized protein</fullName>
    </submittedName>
</protein>
<dbReference type="AlphaFoldDB" id="A0A4R4ZB71"/>
<gene>
    <name evidence="2" type="ORF">E1288_04415</name>
</gene>
<organism evidence="2 3">
    <name type="scientific">Saccharopolyspora elongata</name>
    <dbReference type="NCBI Taxonomy" id="2530387"/>
    <lineage>
        <taxon>Bacteria</taxon>
        <taxon>Bacillati</taxon>
        <taxon>Actinomycetota</taxon>
        <taxon>Actinomycetes</taxon>
        <taxon>Pseudonocardiales</taxon>
        <taxon>Pseudonocardiaceae</taxon>
        <taxon>Saccharopolyspora</taxon>
    </lineage>
</organism>
<dbReference type="OrthoDB" id="9888019at2"/>
<dbReference type="Proteomes" id="UP000294947">
    <property type="component" value="Unassembled WGS sequence"/>
</dbReference>
<feature type="compositionally biased region" description="Basic and acidic residues" evidence="1">
    <location>
        <begin position="53"/>
        <end position="65"/>
    </location>
</feature>
<feature type="region of interest" description="Disordered" evidence="1">
    <location>
        <begin position="31"/>
        <end position="83"/>
    </location>
</feature>
<accession>A0A4R4ZB71</accession>
<comment type="caution">
    <text evidence="2">The sequence shown here is derived from an EMBL/GenBank/DDBJ whole genome shotgun (WGS) entry which is preliminary data.</text>
</comment>
<reference evidence="2 3" key="1">
    <citation type="submission" date="2019-03" db="EMBL/GenBank/DDBJ databases">
        <title>Draft genome sequences of novel Actinobacteria.</title>
        <authorList>
            <person name="Sahin N."/>
            <person name="Ay H."/>
            <person name="Saygin H."/>
        </authorList>
    </citation>
    <scope>NUCLEOTIDE SEQUENCE [LARGE SCALE GENOMIC DNA]</scope>
    <source>
        <strain evidence="2 3">7K502</strain>
    </source>
</reference>